<dbReference type="RefSeq" id="XP_041437879.1">
    <property type="nucleotide sequence ID" value="XM_041581945.1"/>
</dbReference>
<dbReference type="CDD" id="cd09511">
    <property type="entry name" value="SAM_CNK1_2_3-suppressor"/>
    <property type="match status" value="1"/>
</dbReference>
<evidence type="ECO:0000259" key="5">
    <source>
        <dbReference type="PROSITE" id="PS50105"/>
    </source>
</evidence>
<dbReference type="SUPFAM" id="SSF47769">
    <property type="entry name" value="SAM/Pointed domain"/>
    <property type="match status" value="1"/>
</dbReference>
<dbReference type="OrthoDB" id="2157866at2759"/>
<name>A0A8J1M847_XENLA</name>
<dbReference type="PROSITE" id="PS51290">
    <property type="entry name" value="CRIC"/>
    <property type="match status" value="1"/>
</dbReference>
<dbReference type="InterPro" id="IPR001660">
    <property type="entry name" value="SAM"/>
</dbReference>
<sequence length="893" mass="98839">MESVSAWSPETVRCYLRGLDPAVQVYPFQEWNVTGKDLLCLSSQQLDAFGVRCIGHQEIILEAVEQLCALHYELCAENLRSLTEKLYGVSQSLWSHILRMRKVASHSLSAAPTPKQLVCIIDIVAAARGLFSWLNRYLFTRLNDYSASRNVIALCVELAESVHKESVLQGCKITADWSDPHVESRVVSICQNICGTCESILNCSPDDLLNQTATLEPVQIKPELPDNNLGIEIKSTSLGQHFVCGTTAEAPAGRSGKIFPGDEIIKVNDQVVVGWTRKNLVYKLQERTDCVALVLKKVSIPSTSVSPTSPTFFIQHSSKSSLTAHSEPSLPKAEITTGAAAWQTPNRQILTLRKSTETRTTRSAPVTPTQDTPPVLNKNSVSTLPVFPDTFSFTNKHNTDINQIQDSTQLSSDTILSGNCPWSPTFWETTSVFPLSPICPENFDQKTISKETKALPSTETDTLQNFQYISRPRSGSDSFTTPTVSPFSSRLFAGVLRPALSDSNLTASTGPAVSPQPNVPKEVTAKSPSVIDDNLASKSPQTVKSQQVTVTKSNSKQTQHGKEKSPGARRKKKGVATKLSRRRVSCRDLGNPDCDGWLTKKKENAGFMTQKWKRCWCVLKGDRLYWYNVPQDEKALGLVNISSYKLESAREPKKKYEFQLCHPSYKPFVFAADSLSDLSKWVTSLLAALNIHKAAPSASQAREEDCYSETEAEELDEDHSKAQDMVKTPLTQLENQNISGASSPTTTEEKGTTGSSQILKETDVQPRNDTLESLISCLQQGGVSLIGAKTVLTRDDYRKSFIRRNKNPEINQKAHTLRALQSTLKAKLLELEALNQILENPCLSSDIFQKWKSDHGQLYETLGRGPKPRSALVDTWAHTDSSGEEKEQIEEMV</sequence>
<dbReference type="Gene3D" id="2.30.29.30">
    <property type="entry name" value="Pleckstrin-homology domain (PH domain)/Phosphotyrosine-binding domain (PTB)"/>
    <property type="match status" value="1"/>
</dbReference>
<dbReference type="SMART" id="SM00454">
    <property type="entry name" value="SAM"/>
    <property type="match status" value="1"/>
</dbReference>
<dbReference type="Pfam" id="PF00536">
    <property type="entry name" value="SAM_1"/>
    <property type="match status" value="1"/>
</dbReference>
<accession>A0A8J1M847</accession>
<feature type="compositionally biased region" description="Polar residues" evidence="3">
    <location>
        <begin position="729"/>
        <end position="741"/>
    </location>
</feature>
<dbReference type="Gene3D" id="2.30.42.10">
    <property type="match status" value="1"/>
</dbReference>
<proteinExistence type="inferred from homology"/>
<dbReference type="PANTHER" id="PTHR12844:SF10">
    <property type="entry name" value="CONNECTOR ENHANCER OF KINASE SUPPRESSOR OF RAS 1"/>
    <property type="match status" value="1"/>
</dbReference>
<feature type="domain" description="PDZ" evidence="6">
    <location>
        <begin position="217"/>
        <end position="299"/>
    </location>
</feature>
<dbReference type="CDD" id="cd06748">
    <property type="entry name" value="PDZ_CNK1_2_3-like"/>
    <property type="match status" value="1"/>
</dbReference>
<dbReference type="PROSITE" id="PS50105">
    <property type="entry name" value="SAM_DOMAIN"/>
    <property type="match status" value="1"/>
</dbReference>
<dbReference type="Pfam" id="PF00595">
    <property type="entry name" value="PDZ"/>
    <property type="match status" value="1"/>
</dbReference>
<dbReference type="SMART" id="SM00228">
    <property type="entry name" value="PDZ"/>
    <property type="match status" value="1"/>
</dbReference>
<evidence type="ECO:0000256" key="1">
    <source>
        <dbReference type="ARBA" id="ARBA00009498"/>
    </source>
</evidence>
<dbReference type="SUPFAM" id="SSF50729">
    <property type="entry name" value="PH domain-like"/>
    <property type="match status" value="1"/>
</dbReference>
<dbReference type="InterPro" id="IPR049628">
    <property type="entry name" value="CNK1-3_SAM"/>
</dbReference>
<evidence type="ECO:0000259" key="7">
    <source>
        <dbReference type="PROSITE" id="PS51290"/>
    </source>
</evidence>
<dbReference type="SMART" id="SM00233">
    <property type="entry name" value="PH"/>
    <property type="match status" value="1"/>
</dbReference>
<dbReference type="Pfam" id="PF00169">
    <property type="entry name" value="PH"/>
    <property type="match status" value="1"/>
</dbReference>
<feature type="domain" description="CRIC" evidence="7">
    <location>
        <begin position="78"/>
        <end position="169"/>
    </location>
</feature>
<feature type="domain" description="PH" evidence="4">
    <location>
        <begin position="591"/>
        <end position="690"/>
    </location>
</feature>
<dbReference type="InterPro" id="IPR036034">
    <property type="entry name" value="PDZ_sf"/>
</dbReference>
<evidence type="ECO:0000256" key="2">
    <source>
        <dbReference type="ARBA" id="ARBA00022553"/>
    </source>
</evidence>
<evidence type="ECO:0000259" key="4">
    <source>
        <dbReference type="PROSITE" id="PS50003"/>
    </source>
</evidence>
<feature type="region of interest" description="Disordered" evidence="3">
    <location>
        <begin position="355"/>
        <end position="380"/>
    </location>
</feature>
<dbReference type="SUPFAM" id="SSF50156">
    <property type="entry name" value="PDZ domain-like"/>
    <property type="match status" value="1"/>
</dbReference>
<dbReference type="InterPro" id="IPR051566">
    <property type="entry name" value="CNKSR"/>
</dbReference>
<feature type="region of interest" description="Disordered" evidence="3">
    <location>
        <begin position="700"/>
        <end position="763"/>
    </location>
</feature>
<dbReference type="PANTHER" id="PTHR12844">
    <property type="entry name" value="CONNECTOR ENCHANCER OF KINASE SUPPRESSOR OF RAS"/>
    <property type="match status" value="1"/>
</dbReference>
<dbReference type="Proteomes" id="UP000186698">
    <property type="component" value="Chromosome 2L"/>
</dbReference>
<dbReference type="InterPro" id="IPR001478">
    <property type="entry name" value="PDZ"/>
</dbReference>
<dbReference type="GO" id="GO:0016301">
    <property type="term" value="F:kinase activity"/>
    <property type="evidence" value="ECO:0007669"/>
    <property type="project" value="UniProtKB-KW"/>
</dbReference>
<organism evidence="8 9">
    <name type="scientific">Xenopus laevis</name>
    <name type="common">African clawed frog</name>
    <dbReference type="NCBI Taxonomy" id="8355"/>
    <lineage>
        <taxon>Eukaryota</taxon>
        <taxon>Metazoa</taxon>
        <taxon>Chordata</taxon>
        <taxon>Craniata</taxon>
        <taxon>Vertebrata</taxon>
        <taxon>Euteleostomi</taxon>
        <taxon>Amphibia</taxon>
        <taxon>Batrachia</taxon>
        <taxon>Anura</taxon>
        <taxon>Pipoidea</taxon>
        <taxon>Pipidae</taxon>
        <taxon>Xenopodinae</taxon>
        <taxon>Xenopus</taxon>
        <taxon>Xenopus</taxon>
    </lineage>
</organism>
<keyword evidence="9" id="KW-0418">Kinase</keyword>
<protein>
    <submittedName>
        <fullName evidence="9">Connector enhancer of kinase suppressor of ras 1 isoform X1</fullName>
    </submittedName>
</protein>
<evidence type="ECO:0000313" key="9">
    <source>
        <dbReference type="RefSeq" id="XP_041437879.1"/>
    </source>
</evidence>
<evidence type="ECO:0000256" key="3">
    <source>
        <dbReference type="SAM" id="MobiDB-lite"/>
    </source>
</evidence>
<feature type="region of interest" description="Disordered" evidence="3">
    <location>
        <begin position="531"/>
        <end position="580"/>
    </location>
</feature>
<feature type="domain" description="SAM" evidence="5">
    <location>
        <begin position="7"/>
        <end position="70"/>
    </location>
</feature>
<feature type="compositionally biased region" description="Polar residues" evidence="3">
    <location>
        <begin position="361"/>
        <end position="380"/>
    </location>
</feature>
<dbReference type="InterPro" id="IPR001849">
    <property type="entry name" value="PH_domain"/>
</dbReference>
<dbReference type="Pfam" id="PF10534">
    <property type="entry name" value="CRIC_ras_sig"/>
    <property type="match status" value="1"/>
</dbReference>
<dbReference type="InterPro" id="IPR013761">
    <property type="entry name" value="SAM/pointed_sf"/>
</dbReference>
<keyword evidence="2" id="KW-0597">Phosphoprotein</keyword>
<keyword evidence="8" id="KW-1185">Reference proteome</keyword>
<feature type="compositionally biased region" description="Acidic residues" evidence="3">
    <location>
        <begin position="706"/>
        <end position="717"/>
    </location>
</feature>
<feature type="compositionally biased region" description="Low complexity" evidence="3">
    <location>
        <begin position="742"/>
        <end position="756"/>
    </location>
</feature>
<gene>
    <name evidence="9" type="primary">cnksr1.L</name>
</gene>
<dbReference type="GeneID" id="100158310"/>
<dbReference type="CTD" id="100158310"/>
<dbReference type="InterPro" id="IPR017874">
    <property type="entry name" value="CRIC_domain"/>
</dbReference>
<dbReference type="CDD" id="cd01260">
    <property type="entry name" value="PH_CNK_mammalian-like"/>
    <property type="match status" value="1"/>
</dbReference>
<comment type="similarity">
    <text evidence="1">Belongs to the CNKSR family.</text>
</comment>
<feature type="compositionally biased region" description="Basic residues" evidence="3">
    <location>
        <begin position="567"/>
        <end position="580"/>
    </location>
</feature>
<evidence type="ECO:0000313" key="8">
    <source>
        <dbReference type="Proteomes" id="UP000186698"/>
    </source>
</evidence>
<dbReference type="Gene3D" id="1.10.150.50">
    <property type="entry name" value="Transcription Factor, Ets-1"/>
    <property type="match status" value="1"/>
</dbReference>
<feature type="compositionally biased region" description="Polar residues" evidence="3">
    <location>
        <begin position="536"/>
        <end position="558"/>
    </location>
</feature>
<dbReference type="PROSITE" id="PS50003">
    <property type="entry name" value="PH_DOMAIN"/>
    <property type="match status" value="1"/>
</dbReference>
<reference evidence="9" key="1">
    <citation type="submission" date="2025-08" db="UniProtKB">
        <authorList>
            <consortium name="RefSeq"/>
        </authorList>
    </citation>
    <scope>IDENTIFICATION</scope>
    <source>
        <strain evidence="9">J_2021</strain>
        <tissue evidence="9">Erythrocytes</tissue>
    </source>
</reference>
<dbReference type="AlphaFoldDB" id="A0A8J1M847"/>
<keyword evidence="9" id="KW-0808">Transferase</keyword>
<dbReference type="InterPro" id="IPR011993">
    <property type="entry name" value="PH-like_dom_sf"/>
</dbReference>
<dbReference type="PROSITE" id="PS50106">
    <property type="entry name" value="PDZ"/>
    <property type="match status" value="1"/>
</dbReference>
<evidence type="ECO:0000259" key="6">
    <source>
        <dbReference type="PROSITE" id="PS50106"/>
    </source>
</evidence>